<accession>A0A803PQP6</accession>
<dbReference type="InterPro" id="IPR012337">
    <property type="entry name" value="RNaseH-like_sf"/>
</dbReference>
<dbReference type="InterPro" id="IPR036397">
    <property type="entry name" value="RNaseH_sf"/>
</dbReference>
<dbReference type="Gramene" id="evm.model.05.507">
    <property type="protein sequence ID" value="cds.evm.model.05.507"/>
    <property type="gene ID" value="evm.TU.05.507"/>
</dbReference>
<dbReference type="GO" id="GO:0003676">
    <property type="term" value="F:nucleic acid binding"/>
    <property type="evidence" value="ECO:0007669"/>
    <property type="project" value="InterPro"/>
</dbReference>
<dbReference type="Pfam" id="PF13456">
    <property type="entry name" value="RVT_3"/>
    <property type="match status" value="1"/>
</dbReference>
<dbReference type="PANTHER" id="PTHR47074">
    <property type="entry name" value="BNAC02G40300D PROTEIN"/>
    <property type="match status" value="1"/>
</dbReference>
<dbReference type="EnsemblPlants" id="evm.model.05.507">
    <property type="protein sequence ID" value="cds.evm.model.05.507"/>
    <property type="gene ID" value="evm.TU.05.507"/>
</dbReference>
<dbReference type="InterPro" id="IPR002156">
    <property type="entry name" value="RNaseH_domain"/>
</dbReference>
<dbReference type="Gene3D" id="3.30.420.10">
    <property type="entry name" value="Ribonuclease H-like superfamily/Ribonuclease H"/>
    <property type="match status" value="1"/>
</dbReference>
<dbReference type="EMBL" id="UZAU01000426">
    <property type="status" value="NOT_ANNOTATED_CDS"/>
    <property type="molecule type" value="Genomic_DNA"/>
</dbReference>
<dbReference type="CDD" id="cd06222">
    <property type="entry name" value="RNase_H_like"/>
    <property type="match status" value="1"/>
</dbReference>
<reference evidence="4" key="1">
    <citation type="submission" date="2018-11" db="EMBL/GenBank/DDBJ databases">
        <authorList>
            <person name="Grassa J C."/>
        </authorList>
    </citation>
    <scope>NUCLEOTIDE SEQUENCE [LARGE SCALE GENOMIC DNA]</scope>
</reference>
<organism evidence="4 5">
    <name type="scientific">Cannabis sativa</name>
    <name type="common">Hemp</name>
    <name type="synonym">Marijuana</name>
    <dbReference type="NCBI Taxonomy" id="3483"/>
    <lineage>
        <taxon>Eukaryota</taxon>
        <taxon>Viridiplantae</taxon>
        <taxon>Streptophyta</taxon>
        <taxon>Embryophyta</taxon>
        <taxon>Tracheophyta</taxon>
        <taxon>Spermatophyta</taxon>
        <taxon>Magnoliopsida</taxon>
        <taxon>eudicotyledons</taxon>
        <taxon>Gunneridae</taxon>
        <taxon>Pentapetalae</taxon>
        <taxon>rosids</taxon>
        <taxon>fabids</taxon>
        <taxon>Rosales</taxon>
        <taxon>Cannabaceae</taxon>
        <taxon>Cannabis</taxon>
    </lineage>
</organism>
<dbReference type="Proteomes" id="UP000596661">
    <property type="component" value="Chromosome 5"/>
</dbReference>
<dbReference type="Pfam" id="PF13966">
    <property type="entry name" value="zf-RVT"/>
    <property type="match status" value="1"/>
</dbReference>
<feature type="domain" description="Reverse transcriptase zinc-binding" evidence="3">
    <location>
        <begin position="173"/>
        <end position="265"/>
    </location>
</feature>
<protein>
    <submittedName>
        <fullName evidence="4">Uncharacterized protein</fullName>
    </submittedName>
</protein>
<dbReference type="PANTHER" id="PTHR47074:SF11">
    <property type="entry name" value="REVERSE TRANSCRIPTASE-LIKE PROTEIN"/>
    <property type="match status" value="1"/>
</dbReference>
<proteinExistence type="predicted"/>
<evidence type="ECO:0000313" key="4">
    <source>
        <dbReference type="EnsemblPlants" id="cds.evm.model.05.507"/>
    </source>
</evidence>
<evidence type="ECO:0000256" key="1">
    <source>
        <dbReference type="SAM" id="MobiDB-lite"/>
    </source>
</evidence>
<dbReference type="InterPro" id="IPR044730">
    <property type="entry name" value="RNase_H-like_dom_plant"/>
</dbReference>
<name>A0A803PQP6_CANSA</name>
<dbReference type="SUPFAM" id="SSF53098">
    <property type="entry name" value="Ribonuclease H-like"/>
    <property type="match status" value="1"/>
</dbReference>
<dbReference type="GO" id="GO:0004523">
    <property type="term" value="F:RNA-DNA hybrid ribonuclease activity"/>
    <property type="evidence" value="ECO:0007669"/>
    <property type="project" value="InterPro"/>
</dbReference>
<dbReference type="InterPro" id="IPR052929">
    <property type="entry name" value="RNase_H-like_EbsB-rel"/>
</dbReference>
<dbReference type="OMA" id="AMENMSQ"/>
<sequence>MATKNAGWPGASSSNQQGGPVGVPMTGGGINDQLMAENNQSEQMGGYGHNTRNPHIVNNNKSLITGETLLRKEKEGDEVDNSNDGLVFLDSKRRRVIEGQVSGPIGKVNGEVGRAKNGSKVHDLVDEVGLSWDMELLNDLFESRDRELIVQIPLNLTTTEDHLTWIGELSGLYTVKSAYKRLQELKGLVNFEESQVNLFWKKFWNLKVPPKMKNLVWRACTNCLPTMVQLRIKHAVPHSQCPVCSIEEESISHALVCCPIAKDCWDRAGIPSTMQQQHCFLDWCISNFQRMEKEDRELLVAVAWAIWNARNDRVWQNKIKSPENIVTSAKGYLSQWKHAHSSGFELLAAGLNQGDGAEHWVPPIENNVKVNVDAAIFEGSQQFGVGWVARDHRGLFIHGHTRLFNVQSTPELAEAVGIREALSWIKDNGLQQVVLETDCLSVVQALRSSIVMISTFGQVVNESMDEKMELASTEGPKKKISACDVEALKKCLQENNGDYFKCQPHVEAFKSSCTFKKPTQSPQSSSNLNNPA</sequence>
<evidence type="ECO:0000259" key="3">
    <source>
        <dbReference type="Pfam" id="PF13966"/>
    </source>
</evidence>
<feature type="domain" description="RNase H type-1" evidence="2">
    <location>
        <begin position="371"/>
        <end position="461"/>
    </location>
</feature>
<keyword evidence="5" id="KW-1185">Reference proteome</keyword>
<reference evidence="4" key="2">
    <citation type="submission" date="2021-03" db="UniProtKB">
        <authorList>
            <consortium name="EnsemblPlants"/>
        </authorList>
    </citation>
    <scope>IDENTIFICATION</scope>
</reference>
<dbReference type="AlphaFoldDB" id="A0A803PQP6"/>
<feature type="compositionally biased region" description="Gly residues" evidence="1">
    <location>
        <begin position="19"/>
        <end position="29"/>
    </location>
</feature>
<evidence type="ECO:0000313" key="5">
    <source>
        <dbReference type="Proteomes" id="UP000596661"/>
    </source>
</evidence>
<dbReference type="InterPro" id="IPR026960">
    <property type="entry name" value="RVT-Znf"/>
</dbReference>
<evidence type="ECO:0000259" key="2">
    <source>
        <dbReference type="Pfam" id="PF13456"/>
    </source>
</evidence>
<feature type="region of interest" description="Disordered" evidence="1">
    <location>
        <begin position="1"/>
        <end position="29"/>
    </location>
</feature>